<dbReference type="EMBL" id="JAYMYQ010000003">
    <property type="protein sequence ID" value="KAK7343797.1"/>
    <property type="molecule type" value="Genomic_DNA"/>
</dbReference>
<evidence type="ECO:0000313" key="1">
    <source>
        <dbReference type="EMBL" id="KAK7343797.1"/>
    </source>
</evidence>
<dbReference type="AlphaFoldDB" id="A0AAN9LX67"/>
<protein>
    <submittedName>
        <fullName evidence="1">Uncharacterized protein</fullName>
    </submittedName>
</protein>
<keyword evidence="2" id="KW-1185">Reference proteome</keyword>
<reference evidence="1 2" key="1">
    <citation type="submission" date="2024-01" db="EMBL/GenBank/DDBJ databases">
        <title>The genomes of 5 underutilized Papilionoideae crops provide insights into root nodulation and disease resistanc.</title>
        <authorList>
            <person name="Jiang F."/>
        </authorList>
    </citation>
    <scope>NUCLEOTIDE SEQUENCE [LARGE SCALE GENOMIC DNA]</scope>
    <source>
        <strain evidence="1">LVBAO_FW01</strain>
        <tissue evidence="1">Leaves</tissue>
    </source>
</reference>
<proteinExistence type="predicted"/>
<evidence type="ECO:0000313" key="2">
    <source>
        <dbReference type="Proteomes" id="UP001367508"/>
    </source>
</evidence>
<accession>A0AAN9LX67</accession>
<gene>
    <name evidence="1" type="ORF">VNO77_12832</name>
</gene>
<sequence length="107" mass="11858">MGMEMGTNIGDRKCKISTQLTPLPYLKETDKKIETLKNHKVKLEAYWLMSLLCTGLGVQNVQHSPQPMVVAFGAMGGEVAQFPALPLHLLRTRLTIELTAVYVMNAS</sequence>
<name>A0AAN9LX67_CANGL</name>
<comment type="caution">
    <text evidence="1">The sequence shown here is derived from an EMBL/GenBank/DDBJ whole genome shotgun (WGS) entry which is preliminary data.</text>
</comment>
<dbReference type="Proteomes" id="UP001367508">
    <property type="component" value="Unassembled WGS sequence"/>
</dbReference>
<organism evidence="1 2">
    <name type="scientific">Canavalia gladiata</name>
    <name type="common">Sword bean</name>
    <name type="synonym">Dolichos gladiatus</name>
    <dbReference type="NCBI Taxonomy" id="3824"/>
    <lineage>
        <taxon>Eukaryota</taxon>
        <taxon>Viridiplantae</taxon>
        <taxon>Streptophyta</taxon>
        <taxon>Embryophyta</taxon>
        <taxon>Tracheophyta</taxon>
        <taxon>Spermatophyta</taxon>
        <taxon>Magnoliopsida</taxon>
        <taxon>eudicotyledons</taxon>
        <taxon>Gunneridae</taxon>
        <taxon>Pentapetalae</taxon>
        <taxon>rosids</taxon>
        <taxon>fabids</taxon>
        <taxon>Fabales</taxon>
        <taxon>Fabaceae</taxon>
        <taxon>Papilionoideae</taxon>
        <taxon>50 kb inversion clade</taxon>
        <taxon>NPAAA clade</taxon>
        <taxon>indigoferoid/millettioid clade</taxon>
        <taxon>Phaseoleae</taxon>
        <taxon>Canavalia</taxon>
    </lineage>
</organism>